<organism evidence="1">
    <name type="scientific">Pectobacterium carotovorum</name>
    <name type="common">Erwinia carotovora</name>
    <dbReference type="NCBI Taxonomy" id="554"/>
    <lineage>
        <taxon>Bacteria</taxon>
        <taxon>Pseudomonadati</taxon>
        <taxon>Pseudomonadota</taxon>
        <taxon>Gammaproteobacteria</taxon>
        <taxon>Enterobacterales</taxon>
        <taxon>Pectobacteriaceae</taxon>
        <taxon>Pectobacterium</taxon>
    </lineage>
</organism>
<keyword evidence="1" id="KW-0614">Plasmid</keyword>
<accession>A0A0N7FVZ4</accession>
<dbReference type="EMBL" id="KT351733">
    <property type="protein sequence ID" value="ALG88527.1"/>
    <property type="molecule type" value="Genomic_DNA"/>
</dbReference>
<evidence type="ECO:0000313" key="1">
    <source>
        <dbReference type="EMBL" id="ALG88527.1"/>
    </source>
</evidence>
<reference evidence="1" key="2">
    <citation type="submission" date="2015-07" db="EMBL/GenBank/DDBJ databases">
        <authorList>
            <person name="Welte C."/>
            <person name="de Graaf R."/>
            <person name="van den Bosch T.J.M."/>
            <person name="Op den Camp H."/>
            <person name="van Dam N."/>
            <person name="Jetten M."/>
        </authorList>
    </citation>
    <scope>NUCLEOTIDE SEQUENCE</scope>
    <source>
        <plasmid evidence="1">Drgb2</plasmid>
    </source>
</reference>
<protein>
    <submittedName>
        <fullName evidence="1">Uncharacterized protein</fullName>
    </submittedName>
</protein>
<geneLocation type="plasmid" evidence="1">
    <name>Drgb2</name>
</geneLocation>
<proteinExistence type="predicted"/>
<dbReference type="AlphaFoldDB" id="A0A0N7FVZ4"/>
<name>A0A0N7FVZ4_PECCA</name>
<sequence>MSLHPSVEQLHCSVVPTTFSLVNTLFLFNSTPIGLELTTFIMTTLNDGEWTLLVGDHRFIQSISSAWAVRLGP</sequence>
<reference evidence="1" key="1">
    <citation type="journal article" date="2015" name="Environ. Microbiol.">
        <title>Plasmids from the gut microbiome of cabbage root fly larvae encode SaxA that catalyses the conversion of the plant toxin 2-phenylethyl isothiocyanate.</title>
        <authorList>
            <person name="Welte C.U."/>
            <person name="de Graaf R.M."/>
            <person name="van den Bosch T.J."/>
            <person name="Op den Camp H.J."/>
            <person name="van Dam N.M."/>
            <person name="Jetten M.S."/>
        </authorList>
    </citation>
    <scope>NUCLEOTIDE SEQUENCE</scope>
    <source>
        <plasmid evidence="1">Drgb2</plasmid>
    </source>
</reference>